<evidence type="ECO:0000256" key="2">
    <source>
        <dbReference type="ARBA" id="ARBA00022692"/>
    </source>
</evidence>
<dbReference type="eggNOG" id="COG0038">
    <property type="taxonomic scope" value="Bacteria"/>
</dbReference>
<dbReference type="PANTHER" id="PTHR43427">
    <property type="entry name" value="CHLORIDE CHANNEL PROTEIN CLC-E"/>
    <property type="match status" value="1"/>
</dbReference>
<evidence type="ECO:0000256" key="3">
    <source>
        <dbReference type="ARBA" id="ARBA00022989"/>
    </source>
</evidence>
<keyword evidence="4 5" id="KW-0472">Membrane</keyword>
<dbReference type="GO" id="GO:0016020">
    <property type="term" value="C:membrane"/>
    <property type="evidence" value="ECO:0007669"/>
    <property type="project" value="UniProtKB-SubCell"/>
</dbReference>
<protein>
    <submittedName>
        <fullName evidence="6">H+/Cl-antiporter ClcA</fullName>
    </submittedName>
</protein>
<dbReference type="InterPro" id="IPR001807">
    <property type="entry name" value="ClC"/>
</dbReference>
<evidence type="ECO:0000256" key="5">
    <source>
        <dbReference type="SAM" id="Phobius"/>
    </source>
</evidence>
<dbReference type="InterPro" id="IPR050368">
    <property type="entry name" value="ClC-type_chloride_channel"/>
</dbReference>
<dbReference type="AlphaFoldDB" id="A0A1I4U799"/>
<gene>
    <name evidence="6" type="ORF">SAMN05444143_10327</name>
</gene>
<dbReference type="Pfam" id="PF00654">
    <property type="entry name" value="Voltage_CLC"/>
    <property type="match status" value="1"/>
</dbReference>
<dbReference type="InterPro" id="IPR014743">
    <property type="entry name" value="Cl-channel_core"/>
</dbReference>
<organism evidence="6 7">
    <name type="scientific">Flavobacterium succinicans</name>
    <dbReference type="NCBI Taxonomy" id="29536"/>
    <lineage>
        <taxon>Bacteria</taxon>
        <taxon>Pseudomonadati</taxon>
        <taxon>Bacteroidota</taxon>
        <taxon>Flavobacteriia</taxon>
        <taxon>Flavobacteriales</taxon>
        <taxon>Flavobacteriaceae</taxon>
        <taxon>Flavobacterium</taxon>
    </lineage>
</organism>
<keyword evidence="3 5" id="KW-1133">Transmembrane helix</keyword>
<proteinExistence type="predicted"/>
<evidence type="ECO:0000256" key="4">
    <source>
        <dbReference type="ARBA" id="ARBA00023136"/>
    </source>
</evidence>
<dbReference type="GO" id="GO:0015108">
    <property type="term" value="F:chloride transmembrane transporter activity"/>
    <property type="evidence" value="ECO:0007669"/>
    <property type="project" value="InterPro"/>
</dbReference>
<evidence type="ECO:0000256" key="1">
    <source>
        <dbReference type="ARBA" id="ARBA00004141"/>
    </source>
</evidence>
<name>A0A1I4U799_9FLAO</name>
<feature type="transmembrane region" description="Helical" evidence="5">
    <location>
        <begin position="212"/>
        <end position="235"/>
    </location>
</feature>
<feature type="transmembrane region" description="Helical" evidence="5">
    <location>
        <begin position="255"/>
        <end position="273"/>
    </location>
</feature>
<sequence>MTFHTIKNKTLTLLQWLTVVLLVGFFSGSASALFLLALEKVTQIRTDNFWIIGLLPLGGLAIGLLYHYYGQAVVKGNNLILEEYDAPQQPIAFRMAPLVLITTLLTHLFGGSAGREGTAVQMGAAIADSMKRFFGTATIDRKSLLIMGISAGFASVFGTPFAGAIFAIEVVYFSKINFKNCVLSFAVAFTAYFTVELWPVTHTHYSIPEVPAMTISLFFWTILASILFGLAALLFSRSTHLWGNLFSKTIAYAPFRPFVGGCILAWVIFNFSVQPYIGLGVPVIVEAFSTANPWYAFLLKILFTGFTLGAGFKGGEVTPLFFVGATLGSALSLVVPMPIALLAGLGFVAVFSGATHTPIACTIMGLELFGWESALYIALACTVAYFCSGSVGIYKSQIVKGPKYKAYEKIKKSISSF</sequence>
<feature type="transmembrane region" description="Helical" evidence="5">
    <location>
        <begin position="13"/>
        <end position="37"/>
    </location>
</feature>
<dbReference type="PANTHER" id="PTHR43427:SF12">
    <property type="entry name" value="CHLORIDE TRANSPORTER"/>
    <property type="match status" value="1"/>
</dbReference>
<feature type="transmembrane region" description="Helical" evidence="5">
    <location>
        <begin position="144"/>
        <end position="168"/>
    </location>
</feature>
<dbReference type="RefSeq" id="WP_024981130.1">
    <property type="nucleotide sequence ID" value="NZ_CBCRUM010000002.1"/>
</dbReference>
<feature type="transmembrane region" description="Helical" evidence="5">
    <location>
        <begin position="374"/>
        <end position="394"/>
    </location>
</feature>
<accession>A0A1I4U799</accession>
<dbReference type="STRING" id="29536.FLB_07910"/>
<feature type="transmembrane region" description="Helical" evidence="5">
    <location>
        <begin position="180"/>
        <end position="200"/>
    </location>
</feature>
<dbReference type="Proteomes" id="UP000182961">
    <property type="component" value="Unassembled WGS sequence"/>
</dbReference>
<feature type="transmembrane region" description="Helical" evidence="5">
    <location>
        <begin position="49"/>
        <end position="69"/>
    </location>
</feature>
<reference evidence="7" key="1">
    <citation type="submission" date="2016-10" db="EMBL/GenBank/DDBJ databases">
        <authorList>
            <person name="Varghese N."/>
            <person name="Submissions S."/>
        </authorList>
    </citation>
    <scope>NUCLEOTIDE SEQUENCE [LARGE SCALE GENOMIC DNA]</scope>
    <source>
        <strain evidence="7">DSM 4002</strain>
    </source>
</reference>
<dbReference type="EMBL" id="FOUT01000003">
    <property type="protein sequence ID" value="SFM84848.1"/>
    <property type="molecule type" value="Genomic_DNA"/>
</dbReference>
<evidence type="ECO:0000313" key="7">
    <source>
        <dbReference type="Proteomes" id="UP000182961"/>
    </source>
</evidence>
<keyword evidence="2 5" id="KW-0812">Transmembrane</keyword>
<comment type="subcellular location">
    <subcellularLocation>
        <location evidence="1">Membrane</location>
        <topology evidence="1">Multi-pass membrane protein</topology>
    </subcellularLocation>
</comment>
<keyword evidence="7" id="KW-1185">Reference proteome</keyword>
<dbReference type="PRINTS" id="PR00762">
    <property type="entry name" value="CLCHANNEL"/>
</dbReference>
<evidence type="ECO:0000313" key="6">
    <source>
        <dbReference type="EMBL" id="SFM84848.1"/>
    </source>
</evidence>
<feature type="transmembrane region" description="Helical" evidence="5">
    <location>
        <begin position="321"/>
        <end position="354"/>
    </location>
</feature>
<dbReference type="Gene3D" id="1.10.3080.10">
    <property type="entry name" value="Clc chloride channel"/>
    <property type="match status" value="1"/>
</dbReference>
<dbReference type="SUPFAM" id="SSF81340">
    <property type="entry name" value="Clc chloride channel"/>
    <property type="match status" value="1"/>
</dbReference>